<gene>
    <name evidence="5" type="ORF">EHS25_003633</name>
</gene>
<dbReference type="GO" id="GO:0003677">
    <property type="term" value="F:DNA binding"/>
    <property type="evidence" value="ECO:0007669"/>
    <property type="project" value="InterPro"/>
</dbReference>
<evidence type="ECO:0000313" key="5">
    <source>
        <dbReference type="EMBL" id="RSH87142.1"/>
    </source>
</evidence>
<feature type="domain" description="Xylanolytic transcriptional activator regulatory" evidence="4">
    <location>
        <begin position="306"/>
        <end position="379"/>
    </location>
</feature>
<dbReference type="InterPro" id="IPR007219">
    <property type="entry name" value="XnlR_reg_dom"/>
</dbReference>
<dbReference type="InterPro" id="IPR050613">
    <property type="entry name" value="Sec_Metabolite_Reg"/>
</dbReference>
<feature type="region of interest" description="Disordered" evidence="3">
    <location>
        <begin position="62"/>
        <end position="111"/>
    </location>
</feature>
<proteinExistence type="predicted"/>
<evidence type="ECO:0000256" key="2">
    <source>
        <dbReference type="ARBA" id="ARBA00023242"/>
    </source>
</evidence>
<organism evidence="5 6">
    <name type="scientific">Saitozyma podzolica</name>
    <dbReference type="NCBI Taxonomy" id="1890683"/>
    <lineage>
        <taxon>Eukaryota</taxon>
        <taxon>Fungi</taxon>
        <taxon>Dikarya</taxon>
        <taxon>Basidiomycota</taxon>
        <taxon>Agaricomycotina</taxon>
        <taxon>Tremellomycetes</taxon>
        <taxon>Tremellales</taxon>
        <taxon>Trimorphomycetaceae</taxon>
        <taxon>Saitozyma</taxon>
    </lineage>
</organism>
<keyword evidence="6" id="KW-1185">Reference proteome</keyword>
<accession>A0A427Y7S8</accession>
<evidence type="ECO:0000256" key="1">
    <source>
        <dbReference type="ARBA" id="ARBA00004123"/>
    </source>
</evidence>
<evidence type="ECO:0000259" key="4">
    <source>
        <dbReference type="SMART" id="SM00906"/>
    </source>
</evidence>
<comment type="subcellular location">
    <subcellularLocation>
        <location evidence="1">Nucleus</location>
    </subcellularLocation>
</comment>
<dbReference type="CDD" id="cd12148">
    <property type="entry name" value="fungal_TF_MHR"/>
    <property type="match status" value="1"/>
</dbReference>
<reference evidence="5 6" key="1">
    <citation type="submission" date="2018-11" db="EMBL/GenBank/DDBJ databases">
        <title>Genome sequence of Saitozyma podzolica DSM 27192.</title>
        <authorList>
            <person name="Aliyu H."/>
            <person name="Gorte O."/>
            <person name="Ochsenreither K."/>
        </authorList>
    </citation>
    <scope>NUCLEOTIDE SEQUENCE [LARGE SCALE GENOMIC DNA]</scope>
    <source>
        <strain evidence="5 6">DSM 27192</strain>
    </source>
</reference>
<dbReference type="AlphaFoldDB" id="A0A427Y7S8"/>
<dbReference type="Pfam" id="PF04082">
    <property type="entry name" value="Fungal_trans"/>
    <property type="match status" value="1"/>
</dbReference>
<evidence type="ECO:0000313" key="6">
    <source>
        <dbReference type="Proteomes" id="UP000279259"/>
    </source>
</evidence>
<dbReference type="PANTHER" id="PTHR31001:SF56">
    <property type="entry name" value="ZN(2)-C6 FUNGAL-TYPE DOMAIN-CONTAINING PROTEIN"/>
    <property type="match status" value="1"/>
</dbReference>
<dbReference type="PANTHER" id="PTHR31001">
    <property type="entry name" value="UNCHARACTERIZED TRANSCRIPTIONAL REGULATORY PROTEIN"/>
    <property type="match status" value="1"/>
</dbReference>
<dbReference type="GO" id="GO:0008270">
    <property type="term" value="F:zinc ion binding"/>
    <property type="evidence" value="ECO:0007669"/>
    <property type="project" value="InterPro"/>
</dbReference>
<sequence>MPQDEMEVDAIASFPAHIAANGASPRYVLKGSCRRSEVSSQTQVMALEEELRQVKAQLDFQTRAKQRESSGAEAHTAGAIENGSGRQTRSGSVGSGRERDHPEASMVQDSGQLVLGEEPGTSSFFGNAGAQYLLGDTASRDWRPTAPVPSPTGILLPIAFAGLSNSDVSLEDLVACLPEENTARHWSAIYFEDASFMNYIVDREVYFTKHLQDAYRAPTRAPADAEGRIHLPNNQTLALVYLVLAIGAQMNPDLPPYNEASERLYDLARASLSLDASGSTTLIQVLHLTSRYLVNSNNGPRASEGFWTTLGLAVRCAQSLGLHRDGQKWDLTSGEVDFRRRVFWEIHTEDVLQSLTQGRPRVISDATIDCQTPSVSLGPLVTSPDLLFHEYKYRLAQLLGLVNDLQTHVTSAPYQRITTIHNRIKAFEQNLPSVLQSVDPAAAPDPRCQWQRLILRLLINEGCEVFWGRPILTKATAVRLPLQLCIRARRIESHSEHIKRRPSLACRFWIFFFHAFTATVNFAAVAVRSPSSMLAQACMQQVDVGVGLFESVPAGYRARQEIPTLRRLRDKARGAMRESRPSTDDDHDTLLGAGTRLVRLVNPAARQQASVGIKQRSSEPDCDEERLRTANDLDSWLEMFSGEPWTSDDSRDETNVLVQADASITGNTADPGPLAVDFDFDDFFSSLA</sequence>
<protein>
    <recommendedName>
        <fullName evidence="4">Xylanolytic transcriptional activator regulatory domain-containing protein</fullName>
    </recommendedName>
</protein>
<dbReference type="GO" id="GO:0005634">
    <property type="term" value="C:nucleus"/>
    <property type="evidence" value="ECO:0007669"/>
    <property type="project" value="UniProtKB-SubCell"/>
</dbReference>
<dbReference type="OrthoDB" id="424974at2759"/>
<dbReference type="SMART" id="SM00906">
    <property type="entry name" value="Fungal_trans"/>
    <property type="match status" value="1"/>
</dbReference>
<dbReference type="Proteomes" id="UP000279259">
    <property type="component" value="Unassembled WGS sequence"/>
</dbReference>
<comment type="caution">
    <text evidence="5">The sequence shown here is derived from an EMBL/GenBank/DDBJ whole genome shotgun (WGS) entry which is preliminary data.</text>
</comment>
<evidence type="ECO:0000256" key="3">
    <source>
        <dbReference type="SAM" id="MobiDB-lite"/>
    </source>
</evidence>
<keyword evidence="2" id="KW-0539">Nucleus</keyword>
<dbReference type="STRING" id="1890683.A0A427Y7S8"/>
<name>A0A427Y7S8_9TREE</name>
<dbReference type="EMBL" id="RSCD01000018">
    <property type="protein sequence ID" value="RSH87142.1"/>
    <property type="molecule type" value="Genomic_DNA"/>
</dbReference>
<dbReference type="GO" id="GO:0006351">
    <property type="term" value="P:DNA-templated transcription"/>
    <property type="evidence" value="ECO:0007669"/>
    <property type="project" value="InterPro"/>
</dbReference>